<dbReference type="GO" id="GO:0003688">
    <property type="term" value="F:DNA replication origin binding"/>
    <property type="evidence" value="ECO:0007669"/>
    <property type="project" value="TreeGrafter"/>
</dbReference>
<feature type="domain" description="Origin recognition complex subunit 4 C-terminal" evidence="11">
    <location>
        <begin position="223"/>
        <end position="415"/>
    </location>
</feature>
<comment type="subcellular location">
    <subcellularLocation>
        <location evidence="1 9">Nucleus</location>
    </subcellularLocation>
</comment>
<organism evidence="12">
    <name type="scientific">Phallusia mammillata</name>
    <dbReference type="NCBI Taxonomy" id="59560"/>
    <lineage>
        <taxon>Eukaryota</taxon>
        <taxon>Metazoa</taxon>
        <taxon>Chordata</taxon>
        <taxon>Tunicata</taxon>
        <taxon>Ascidiacea</taxon>
        <taxon>Phlebobranchia</taxon>
        <taxon>Ascidiidae</taxon>
        <taxon>Phallusia</taxon>
    </lineage>
</organism>
<evidence type="ECO:0000313" key="12">
    <source>
        <dbReference type="EMBL" id="CAB3264577.1"/>
    </source>
</evidence>
<dbReference type="GO" id="GO:0005664">
    <property type="term" value="C:nuclear origin of replication recognition complex"/>
    <property type="evidence" value="ECO:0007669"/>
    <property type="project" value="TreeGrafter"/>
</dbReference>
<keyword evidence="5" id="KW-0547">Nucleotide-binding</keyword>
<dbReference type="SUPFAM" id="SSF52540">
    <property type="entry name" value="P-loop containing nucleoside triphosphate hydrolases"/>
    <property type="match status" value="1"/>
</dbReference>
<protein>
    <recommendedName>
        <fullName evidence="3 9">Origin recognition complex subunit 4</fullName>
    </recommendedName>
</protein>
<dbReference type="PANTHER" id="PTHR12087:SF0">
    <property type="entry name" value="ORIGIN RECOGNITION COMPLEX SUBUNIT 4"/>
    <property type="match status" value="1"/>
</dbReference>
<dbReference type="FunFam" id="3.40.50.300:FF:000649">
    <property type="entry name" value="Origin recognition complex subunit 4"/>
    <property type="match status" value="1"/>
</dbReference>
<keyword evidence="7 9" id="KW-0238">DNA-binding</keyword>
<evidence type="ECO:0000256" key="9">
    <source>
        <dbReference type="PIRNR" id="PIRNR007858"/>
    </source>
</evidence>
<dbReference type="Pfam" id="PF14629">
    <property type="entry name" value="ORC4_C"/>
    <property type="match status" value="1"/>
</dbReference>
<evidence type="ECO:0000256" key="6">
    <source>
        <dbReference type="ARBA" id="ARBA00022840"/>
    </source>
</evidence>
<dbReference type="InterPro" id="IPR041664">
    <property type="entry name" value="AAA_16"/>
</dbReference>
<comment type="similarity">
    <text evidence="2 9">Belongs to the ORC4 family.</text>
</comment>
<reference evidence="12" key="1">
    <citation type="submission" date="2020-04" db="EMBL/GenBank/DDBJ databases">
        <authorList>
            <person name="Neveu A P."/>
        </authorList>
    </citation>
    <scope>NUCLEOTIDE SEQUENCE</scope>
    <source>
        <tissue evidence="12">Whole embryo</tissue>
    </source>
</reference>
<dbReference type="GO" id="GO:0005737">
    <property type="term" value="C:cytoplasm"/>
    <property type="evidence" value="ECO:0007669"/>
    <property type="project" value="UniProtKB-ARBA"/>
</dbReference>
<evidence type="ECO:0000256" key="1">
    <source>
        <dbReference type="ARBA" id="ARBA00004123"/>
    </source>
</evidence>
<dbReference type="GO" id="GO:0005524">
    <property type="term" value="F:ATP binding"/>
    <property type="evidence" value="ECO:0007669"/>
    <property type="project" value="UniProtKB-KW"/>
</dbReference>
<dbReference type="EMBL" id="LR788715">
    <property type="protein sequence ID" value="CAB3264577.1"/>
    <property type="molecule type" value="mRNA"/>
</dbReference>
<comment type="function">
    <text evidence="9">Component of the origin recognition complex (ORC) that binds origins of replication.</text>
</comment>
<feature type="domain" description="Orc1-like AAA ATPase" evidence="10">
    <location>
        <begin position="40"/>
        <end position="183"/>
    </location>
</feature>
<dbReference type="InterPro" id="IPR027417">
    <property type="entry name" value="P-loop_NTPase"/>
</dbReference>
<sequence length="434" mass="49188">MSKMDKTLLENAKSIIKERLCKSGYSHNVRADIDIAALDLGNLLQRTVEFGESNSVLVVGAKGSGKSTLINRVLEDIHNDSKNAKNLLIVKLNGYLQTDDRIALAEITRQLKLENTIGDKVFGSFAETLAFLLEALRSGDMSKSQPIIIILEEFDLFAQHKNQTLLYNLFDIAQAGTTPLAVIGITCRLDVMELLEKRVKSRFSHRQIYICNPSTLENYVQQFTDVLLLDKAFGKTAKHKAFVKKWNSHVENLTKNSSVLEILHKQFNYCKEASPLHQILFLPVCSLSQEHQEITPADIAESSQLIFNDSKANILHGVSVLELCLIIAMSHLTNIYEGEPFNFQMVYNEFLKFSQKKSHILQNYTKPVVLKAFEHLIELELLKTKDHFMTHSGKLQKEYRPMILLVDHSQLREAVAKYPGCPTDVKQWAESSIV</sequence>
<dbReference type="PIRSF" id="PIRSF007858">
    <property type="entry name" value="ORC4"/>
    <property type="match status" value="1"/>
</dbReference>
<evidence type="ECO:0000256" key="5">
    <source>
        <dbReference type="ARBA" id="ARBA00022741"/>
    </source>
</evidence>
<keyword evidence="4 9" id="KW-0235">DNA replication</keyword>
<dbReference type="Gene3D" id="3.40.50.300">
    <property type="entry name" value="P-loop containing nucleotide triphosphate hydrolases"/>
    <property type="match status" value="1"/>
</dbReference>
<evidence type="ECO:0000256" key="3">
    <source>
        <dbReference type="ARBA" id="ARBA00019083"/>
    </source>
</evidence>
<dbReference type="PANTHER" id="PTHR12087">
    <property type="entry name" value="ORIGIN RECOGNITION COMPLEX SUBUNIT 4"/>
    <property type="match status" value="1"/>
</dbReference>
<evidence type="ECO:0000259" key="11">
    <source>
        <dbReference type="Pfam" id="PF14629"/>
    </source>
</evidence>
<keyword evidence="8 9" id="KW-0539">Nucleus</keyword>
<dbReference type="InterPro" id="IPR016527">
    <property type="entry name" value="ORC4"/>
</dbReference>
<evidence type="ECO:0000256" key="7">
    <source>
        <dbReference type="ARBA" id="ARBA00023125"/>
    </source>
</evidence>
<dbReference type="GO" id="GO:0006270">
    <property type="term" value="P:DNA replication initiation"/>
    <property type="evidence" value="ECO:0007669"/>
    <property type="project" value="TreeGrafter"/>
</dbReference>
<dbReference type="AlphaFoldDB" id="A0A6F9DMB6"/>
<dbReference type="Pfam" id="PF13191">
    <property type="entry name" value="AAA_16"/>
    <property type="match status" value="1"/>
</dbReference>
<name>A0A6F9DMB6_9ASCI</name>
<dbReference type="InterPro" id="IPR032705">
    <property type="entry name" value="ORC4_C"/>
</dbReference>
<dbReference type="CDD" id="cd00009">
    <property type="entry name" value="AAA"/>
    <property type="match status" value="1"/>
</dbReference>
<keyword evidence="6" id="KW-0067">ATP-binding</keyword>
<evidence type="ECO:0000256" key="2">
    <source>
        <dbReference type="ARBA" id="ARBA00005334"/>
    </source>
</evidence>
<proteinExistence type="evidence at transcript level"/>
<gene>
    <name evidence="12" type="primary">Orc4l</name>
</gene>
<accession>A0A6F9DMB6</accession>
<evidence type="ECO:0000256" key="8">
    <source>
        <dbReference type="ARBA" id="ARBA00023242"/>
    </source>
</evidence>
<evidence type="ECO:0000256" key="4">
    <source>
        <dbReference type="ARBA" id="ARBA00022705"/>
    </source>
</evidence>
<evidence type="ECO:0000259" key="10">
    <source>
        <dbReference type="Pfam" id="PF13191"/>
    </source>
</evidence>